<keyword evidence="13" id="KW-1185">Reference proteome</keyword>
<evidence type="ECO:0000256" key="7">
    <source>
        <dbReference type="ARBA" id="ARBA00022840"/>
    </source>
</evidence>
<evidence type="ECO:0000256" key="6">
    <source>
        <dbReference type="ARBA" id="ARBA00022741"/>
    </source>
</evidence>
<dbReference type="InterPro" id="IPR026082">
    <property type="entry name" value="ABCA"/>
</dbReference>
<keyword evidence="6" id="KW-0547">Nucleotide-binding</keyword>
<dbReference type="PANTHER" id="PTHR19229">
    <property type="entry name" value="ATP-BINDING CASSETTE TRANSPORTER SUBFAMILY A ABCA"/>
    <property type="match status" value="1"/>
</dbReference>
<gene>
    <name evidence="12" type="ORF">IV203_009342</name>
</gene>
<feature type="transmembrane region" description="Helical" evidence="10">
    <location>
        <begin position="642"/>
        <end position="664"/>
    </location>
</feature>
<comment type="subcellular location">
    <subcellularLocation>
        <location evidence="1">Membrane</location>
        <topology evidence="1">Multi-pass membrane protein</topology>
    </subcellularLocation>
</comment>
<evidence type="ECO:0000256" key="5">
    <source>
        <dbReference type="ARBA" id="ARBA00022737"/>
    </source>
</evidence>
<feature type="transmembrane region" description="Helical" evidence="10">
    <location>
        <begin position="757"/>
        <end position="780"/>
    </location>
</feature>
<dbReference type="GO" id="GO:0140359">
    <property type="term" value="F:ABC-type transporter activity"/>
    <property type="evidence" value="ECO:0007669"/>
    <property type="project" value="InterPro"/>
</dbReference>
<organism evidence="12 13">
    <name type="scientific">Nitzschia inconspicua</name>
    <dbReference type="NCBI Taxonomy" id="303405"/>
    <lineage>
        <taxon>Eukaryota</taxon>
        <taxon>Sar</taxon>
        <taxon>Stramenopiles</taxon>
        <taxon>Ochrophyta</taxon>
        <taxon>Bacillariophyta</taxon>
        <taxon>Bacillariophyceae</taxon>
        <taxon>Bacillariophycidae</taxon>
        <taxon>Bacillariales</taxon>
        <taxon>Bacillariaceae</taxon>
        <taxon>Nitzschia</taxon>
    </lineage>
</organism>
<dbReference type="PANTHER" id="PTHR19229:SF36">
    <property type="entry name" value="ATP-BINDING CASSETTE SUB-FAMILY A MEMBER 2"/>
    <property type="match status" value="1"/>
</dbReference>
<dbReference type="GO" id="GO:0016020">
    <property type="term" value="C:membrane"/>
    <property type="evidence" value="ECO:0007669"/>
    <property type="project" value="UniProtKB-SubCell"/>
</dbReference>
<evidence type="ECO:0000256" key="9">
    <source>
        <dbReference type="ARBA" id="ARBA00023136"/>
    </source>
</evidence>
<dbReference type="PROSITE" id="PS00211">
    <property type="entry name" value="ABC_TRANSPORTER_1"/>
    <property type="match status" value="1"/>
</dbReference>
<keyword evidence="8 10" id="KW-1133">Transmembrane helix</keyword>
<feature type="domain" description="ABC transporter" evidence="11">
    <location>
        <begin position="925"/>
        <end position="1164"/>
    </location>
</feature>
<evidence type="ECO:0000259" key="11">
    <source>
        <dbReference type="PROSITE" id="PS50893"/>
    </source>
</evidence>
<evidence type="ECO:0000256" key="2">
    <source>
        <dbReference type="ARBA" id="ARBA00008869"/>
    </source>
</evidence>
<accession>A0A9K3PN03</accession>
<proteinExistence type="inferred from homology"/>
<dbReference type="SMART" id="SM00382">
    <property type="entry name" value="AAA"/>
    <property type="match status" value="1"/>
</dbReference>
<dbReference type="FunFam" id="3.40.50.300:FF:000335">
    <property type="entry name" value="ATP binding cassette subfamily A member 5"/>
    <property type="match status" value="1"/>
</dbReference>
<feature type="transmembrane region" description="Helical" evidence="10">
    <location>
        <begin position="685"/>
        <end position="711"/>
    </location>
</feature>
<reference evidence="12" key="2">
    <citation type="submission" date="2021-04" db="EMBL/GenBank/DDBJ databases">
        <authorList>
            <person name="Podell S."/>
        </authorList>
    </citation>
    <scope>NUCLEOTIDE SEQUENCE</scope>
    <source>
        <strain evidence="12">Hildebrandi</strain>
    </source>
</reference>
<keyword evidence="4 10" id="KW-0812">Transmembrane</keyword>
<comment type="similarity">
    <text evidence="2">Belongs to the ABC transporter superfamily. ABCA family.</text>
</comment>
<keyword evidence="5" id="KW-0677">Repeat</keyword>
<dbReference type="CDD" id="cd03263">
    <property type="entry name" value="ABC_subfamily_A"/>
    <property type="match status" value="2"/>
</dbReference>
<reference evidence="12" key="1">
    <citation type="journal article" date="2021" name="Sci. Rep.">
        <title>Diploid genomic architecture of Nitzschia inconspicua, an elite biomass production diatom.</title>
        <authorList>
            <person name="Oliver A."/>
            <person name="Podell S."/>
            <person name="Pinowska A."/>
            <person name="Traller J.C."/>
            <person name="Smith S.R."/>
            <person name="McClure R."/>
            <person name="Beliaev A."/>
            <person name="Bohutskyi P."/>
            <person name="Hill E.A."/>
            <person name="Rabines A."/>
            <person name="Zheng H."/>
            <person name="Allen L.Z."/>
            <person name="Kuo A."/>
            <person name="Grigoriev I.V."/>
            <person name="Allen A.E."/>
            <person name="Hazlebeck D."/>
            <person name="Allen E.E."/>
        </authorList>
    </citation>
    <scope>NUCLEOTIDE SEQUENCE</scope>
    <source>
        <strain evidence="12">Hildebrandi</strain>
    </source>
</reference>
<dbReference type="GO" id="GO:0016887">
    <property type="term" value="F:ATP hydrolysis activity"/>
    <property type="evidence" value="ECO:0007669"/>
    <property type="project" value="InterPro"/>
</dbReference>
<dbReference type="OrthoDB" id="196083at2759"/>
<dbReference type="InterPro" id="IPR056264">
    <property type="entry name" value="R2_ABCA1-4-like"/>
</dbReference>
<evidence type="ECO:0000256" key="8">
    <source>
        <dbReference type="ARBA" id="ARBA00022989"/>
    </source>
</evidence>
<sequence>MSSIRGSIGICLQHDCLFPELTVREHISFFARVKGMYGKLPRSEAERKVDTSIQDVALGEKSNTLSKNLSGGMKRKLSVAIAFCGDSEIVICDEPTSGMDPFSRRFTWNVLREYRKNRTIVLTTHFMEEADILGDRIAIMAEGRLRCQGSSLFLKKKYGVGYQLTIEKQPSSAAKASNSEGQSDMKNEVAIDQKIDHIVKGCVPEASLLTNVGTELSYQLPLGAASNFMQMFDKLDDQVTNNGIVTYGVGITTLDDVFLLVARGETAEKSVPKSAEKKVASDVTYRDDMERSARSKMDLESEGLFVRHIGALFRKRALNFKRDKKAWCCTTILPSAFVLVGFLLYAFVSPTRELDALTLDLNAYNVDITAEPRNPIVFSDSESFSCQPGKCIYEFPIVALEATNELYYYCGTQSYIGNGTLCSIDSYENIIDQITDAGAAPVATAVANVNESSYSLFDSADAFASTQYGAIFYHHDLSSTVLENTNSSSVFDVYFGDIGISLGDIDITTLGPLLESAGINISDFNITALLSAGAELQSLVGELFQESVDVVGLPYSEAAVEACLDRVGNYTTRSGCGRFSGYGYAIQYNFTAIHVAPLYQVLADEALIREGTGDPEFKIQSTIHPLPITNVEQNIGKADDAFIAWFLIILGFPFIAGSFAVFVVEEKQSKAKHLQTVAGIKPISYWLSTWLWDVVNYQIPCWITIALMFIFSIDIMTTTTGGVFEGILTLLVLFGPAAASFSYLISFLFSSPSICNLFLIITSFLVAFGGTLAVFILRLIGADPANPRESLTLAAEIVEWVLRFCPAFCLGRGLYSAINLESISFLEGKQVTVWNEAAILYEVIFLGCESVVYLILTMKIDEWSTNPRMVSLWKQFLRIFSFQWLCDNTYHYSYETEGDHGPRDDDDVIAEEQRILSGSANDDLIVLSQLTKVYDTGKKAVDSISLGIPPGQCFGLLGINGAGKTSTMAMLTAEFPPTSGDATLAGFSVTKEPEKTRRRVGYCPQFDALLMNLTGREHVELYASIKGVPPALVKEASSLKLAEVGLSEQDSDRLAAGYSGGMKRRLSLATATIGNPNIVFLDECSTGVDPVARREIWAMVSNMVSGGNVAPEDRTSVILTTHQMSEAEALCPRIGIMAGGRLRCLGSAQRLKNKFGQGYQIELKVKNIEATDQDCRDISTSLAKIAGVTLPEDNGGDPANHKFAQSFLTFDQTCNALSQLTGDDYLTKMLNENDPVGYVVFKEAKSPTGIDLDSLAEFAATELRMRRLNEFIAELYPDQVLRERQDTKARYEVGSKGVHIGSIFAAIEGSKEQLMVSEYGVSQTSLEQVFNIFAAEAEKRKQGTLD</sequence>
<dbReference type="Pfam" id="PF12698">
    <property type="entry name" value="ABC2_membrane_3"/>
    <property type="match status" value="1"/>
</dbReference>
<feature type="transmembrane region" description="Helical" evidence="10">
    <location>
        <begin position="326"/>
        <end position="348"/>
    </location>
</feature>
<evidence type="ECO:0000256" key="3">
    <source>
        <dbReference type="ARBA" id="ARBA00022448"/>
    </source>
</evidence>
<dbReference type="GO" id="GO:0005524">
    <property type="term" value="F:ATP binding"/>
    <property type="evidence" value="ECO:0007669"/>
    <property type="project" value="UniProtKB-KW"/>
</dbReference>
<dbReference type="Proteomes" id="UP000693970">
    <property type="component" value="Unassembled WGS sequence"/>
</dbReference>
<protein>
    <submittedName>
        <fullName evidence="12">Daunorubicin resistance ABC transporter ATPase subunit</fullName>
    </submittedName>
</protein>
<evidence type="ECO:0000256" key="10">
    <source>
        <dbReference type="SAM" id="Phobius"/>
    </source>
</evidence>
<evidence type="ECO:0000256" key="4">
    <source>
        <dbReference type="ARBA" id="ARBA00022692"/>
    </source>
</evidence>
<keyword evidence="7" id="KW-0067">ATP-binding</keyword>
<name>A0A9K3PN03_9STRA</name>
<evidence type="ECO:0000256" key="1">
    <source>
        <dbReference type="ARBA" id="ARBA00004141"/>
    </source>
</evidence>
<dbReference type="InterPro" id="IPR013525">
    <property type="entry name" value="ABC2_TM"/>
</dbReference>
<dbReference type="Pfam" id="PF23321">
    <property type="entry name" value="R1_ABCA1"/>
    <property type="match status" value="1"/>
</dbReference>
<dbReference type="PROSITE" id="PS50893">
    <property type="entry name" value="ABC_TRANSPORTER_2"/>
    <property type="match status" value="1"/>
</dbReference>
<dbReference type="GO" id="GO:0005319">
    <property type="term" value="F:lipid transporter activity"/>
    <property type="evidence" value="ECO:0007669"/>
    <property type="project" value="TreeGrafter"/>
</dbReference>
<evidence type="ECO:0000313" key="12">
    <source>
        <dbReference type="EMBL" id="KAG7353293.1"/>
    </source>
</evidence>
<dbReference type="EMBL" id="JAGRRH010000017">
    <property type="protein sequence ID" value="KAG7353293.1"/>
    <property type="molecule type" value="Genomic_DNA"/>
</dbReference>
<dbReference type="InterPro" id="IPR003593">
    <property type="entry name" value="AAA+_ATPase"/>
</dbReference>
<keyword evidence="9 10" id="KW-0472">Membrane</keyword>
<dbReference type="InterPro" id="IPR003439">
    <property type="entry name" value="ABC_transporter-like_ATP-bd"/>
</dbReference>
<evidence type="ECO:0000313" key="13">
    <source>
        <dbReference type="Proteomes" id="UP000693970"/>
    </source>
</evidence>
<feature type="transmembrane region" description="Helical" evidence="10">
    <location>
        <begin position="723"/>
        <end position="745"/>
    </location>
</feature>
<comment type="caution">
    <text evidence="12">The sequence shown here is derived from an EMBL/GenBank/DDBJ whole genome shotgun (WGS) entry which is preliminary data.</text>
</comment>
<dbReference type="Pfam" id="PF00005">
    <property type="entry name" value="ABC_tran"/>
    <property type="match status" value="2"/>
</dbReference>
<dbReference type="InterPro" id="IPR017871">
    <property type="entry name" value="ABC_transporter-like_CS"/>
</dbReference>
<keyword evidence="3" id="KW-0813">Transport</keyword>